<dbReference type="Proteomes" id="UP000178659">
    <property type="component" value="Unassembled WGS sequence"/>
</dbReference>
<dbReference type="EMBL" id="MHCC01000024">
    <property type="protein sequence ID" value="OGY12819.1"/>
    <property type="molecule type" value="Genomic_DNA"/>
</dbReference>
<proteinExistence type="predicted"/>
<name>A0A1G1VBQ4_9BACT</name>
<comment type="caution">
    <text evidence="1">The sequence shown here is derived from an EMBL/GenBank/DDBJ whole genome shotgun (WGS) entry which is preliminary data.</text>
</comment>
<dbReference type="AlphaFoldDB" id="A0A1G1VBQ4"/>
<accession>A0A1G1VBQ4</accession>
<evidence type="ECO:0000313" key="1">
    <source>
        <dbReference type="EMBL" id="OGY12819.1"/>
    </source>
</evidence>
<reference evidence="1 2" key="1">
    <citation type="journal article" date="2016" name="Nat. Commun.">
        <title>Thousands of microbial genomes shed light on interconnected biogeochemical processes in an aquifer system.</title>
        <authorList>
            <person name="Anantharaman K."/>
            <person name="Brown C.T."/>
            <person name="Hug L.A."/>
            <person name="Sharon I."/>
            <person name="Castelle C.J."/>
            <person name="Probst A.J."/>
            <person name="Thomas B.C."/>
            <person name="Singh A."/>
            <person name="Wilkins M.J."/>
            <person name="Karaoz U."/>
            <person name="Brodie E.L."/>
            <person name="Williams K.H."/>
            <person name="Hubbard S.S."/>
            <person name="Banfield J.F."/>
        </authorList>
    </citation>
    <scope>NUCLEOTIDE SEQUENCE [LARGE SCALE GENOMIC DNA]</scope>
</reference>
<sequence>MKGGVGMGILKPGGELLKILFSILSCQRILSSVLFTSCFAGLGESSGGEAFCWEVGIRVGSEVRLVRGVGGLGGREVGEDSGTGTSGGGVQPSIAMVAPAPIISKKRLLETLSTLGICVSCFCKNIATILFVCQ</sequence>
<organism evidence="1 2">
    <name type="scientific">Candidatus Blackburnbacteria bacterium RIFCSPLOWO2_01_FULL_40_20</name>
    <dbReference type="NCBI Taxonomy" id="1797519"/>
    <lineage>
        <taxon>Bacteria</taxon>
        <taxon>Candidatus Blackburniibacteriota</taxon>
    </lineage>
</organism>
<evidence type="ECO:0000313" key="2">
    <source>
        <dbReference type="Proteomes" id="UP000178659"/>
    </source>
</evidence>
<protein>
    <submittedName>
        <fullName evidence="1">Uncharacterized protein</fullName>
    </submittedName>
</protein>
<gene>
    <name evidence="1" type="ORF">A3A77_03005</name>
</gene>